<dbReference type="SUPFAM" id="SSF56645">
    <property type="entry name" value="Acyl-CoA dehydrogenase NM domain-like"/>
    <property type="match status" value="1"/>
</dbReference>
<comment type="similarity">
    <text evidence="3 9">Belongs to the acyl-CoA dehydrogenase family.</text>
</comment>
<evidence type="ECO:0000256" key="1">
    <source>
        <dbReference type="ARBA" id="ARBA00001974"/>
    </source>
</evidence>
<dbReference type="RefSeq" id="XP_011306694.1">
    <property type="nucleotide sequence ID" value="XM_011308392.1"/>
</dbReference>
<dbReference type="GO" id="GO:0050660">
    <property type="term" value="F:flavin adenine dinucleotide binding"/>
    <property type="evidence" value="ECO:0007669"/>
    <property type="project" value="InterPro"/>
</dbReference>
<dbReference type="SUPFAM" id="SSF47203">
    <property type="entry name" value="Acyl-CoA dehydrogenase C-terminal domain-like"/>
    <property type="match status" value="1"/>
</dbReference>
<dbReference type="Pfam" id="PF02771">
    <property type="entry name" value="Acyl-CoA_dh_N"/>
    <property type="match status" value="1"/>
</dbReference>
<keyword evidence="14" id="KW-1185">Reference proteome</keyword>
<sequence length="630" mass="70858">MLRQSLSLRFNLRQLSRVVIPTRSSSTELNPRLSLSQQELRLSEHKEKQEQREPFVKNFFLGKYDVEFAAIPVPQTTLRHGEFFEWLKPIEDYVATLDIGGIDASGEIPQEILDNFRDLGIFRAMVPDEYKGLGLNTSEFGKLVETVSAVPVLGTYLVKKRSAVQFIIENSSEEQKARFLPGIASGELSSTACISENDEGSPDSTIFTYARLSDCEGFYILNGKKTFVFDGKRSNLMLIVCEVAESGKSFRPEETSSAFLLETNTPGITISPPVDTVGLRGLENCDVTFTDVKIPLENLVGSVGDAGRNFPKIYGEGKQFLGCQAIGITKKFLQLVVHHIKSNKDFNALKFKNQVVQDVVGRACGAIYAMESIVYMTCGMIDNYENQDCDMEKCIVETFCSEECIQGILKGLQLVGITSQLKNQLFQQFFRDAVSLMSADGTVLSTSSFMALLGLQHSGDLTYEKVKIERNPWNNPTYVLKKVFGWEQTKDLYIADNLHPSLQPTADVLTHGIARFKDCVERLSIIHGRDIFEKSVTHKRLAEFASYLFVISATLARTNRSYCLGMRDAEKEVYLTQVYGYVLYERMKKLADQLEDNEWINGDVILQDISNGVFEKNGYFLTHPLARNFS</sequence>
<evidence type="ECO:0000259" key="10">
    <source>
        <dbReference type="Pfam" id="PF00441"/>
    </source>
</evidence>
<dbReference type="Pfam" id="PF21343">
    <property type="entry name" value="ACAD9-ACADV_C"/>
    <property type="match status" value="1"/>
</dbReference>
<feature type="domain" description="Acyl-CoA dehydrogenase/oxidase C-terminal" evidence="10">
    <location>
        <begin position="321"/>
        <end position="442"/>
    </location>
</feature>
<evidence type="ECO:0000256" key="5">
    <source>
        <dbReference type="ARBA" id="ARBA00022827"/>
    </source>
</evidence>
<dbReference type="GO" id="GO:0006631">
    <property type="term" value="P:fatty acid metabolic process"/>
    <property type="evidence" value="ECO:0007669"/>
    <property type="project" value="UniProtKB-ARBA"/>
</dbReference>
<reference evidence="15 16" key="1">
    <citation type="submission" date="2025-04" db="UniProtKB">
        <authorList>
            <consortium name="RefSeq"/>
        </authorList>
    </citation>
    <scope>IDENTIFICATION</scope>
    <source>
        <strain evidence="15 16">USDA-PBARC FA_bdor</strain>
        <tissue evidence="15 16">Whole organism</tissue>
    </source>
</reference>
<evidence type="ECO:0000256" key="7">
    <source>
        <dbReference type="ARBA" id="ARBA00023002"/>
    </source>
</evidence>
<keyword evidence="4 9" id="KW-0285">Flavoprotein</keyword>
<dbReference type="Gene3D" id="1.20.140.10">
    <property type="entry name" value="Butyryl-CoA Dehydrogenase, subunit A, domain 3"/>
    <property type="match status" value="2"/>
</dbReference>
<accession>A0A9R1TCS9</accession>
<feature type="domain" description="Acyl-CoA oxidase/dehydrogenase middle" evidence="11">
    <location>
        <begin position="193"/>
        <end position="292"/>
    </location>
</feature>
<evidence type="ECO:0000259" key="11">
    <source>
        <dbReference type="Pfam" id="PF02770"/>
    </source>
</evidence>
<evidence type="ECO:0000256" key="6">
    <source>
        <dbReference type="ARBA" id="ARBA00022946"/>
    </source>
</evidence>
<comment type="cofactor">
    <cofactor evidence="1 9">
        <name>FAD</name>
        <dbReference type="ChEBI" id="CHEBI:57692"/>
    </cofactor>
</comment>
<dbReference type="AlphaFoldDB" id="A0A9R1TCS9"/>
<dbReference type="InterPro" id="IPR037069">
    <property type="entry name" value="AcylCoA_DH/ox_N_sf"/>
</dbReference>
<dbReference type="InterPro" id="IPR009100">
    <property type="entry name" value="AcylCoA_DH/oxidase_NM_dom_sf"/>
</dbReference>
<dbReference type="PANTHER" id="PTHR43884:SF9">
    <property type="entry name" value="COMPLEX I ASSEMBLY FACTOR ACAD9, MITOCHONDRIAL"/>
    <property type="match status" value="1"/>
</dbReference>
<name>A0A9R1TCS9_9HYME</name>
<dbReference type="Gene3D" id="2.40.110.10">
    <property type="entry name" value="Butyryl-CoA Dehydrogenase, subunit A, domain 2"/>
    <property type="match status" value="1"/>
</dbReference>
<evidence type="ECO:0000256" key="2">
    <source>
        <dbReference type="ARBA" id="ARBA00004173"/>
    </source>
</evidence>
<dbReference type="Gene3D" id="1.10.540.10">
    <property type="entry name" value="Acyl-CoA dehydrogenase/oxidase, N-terminal domain"/>
    <property type="match status" value="1"/>
</dbReference>
<dbReference type="Pfam" id="PF00441">
    <property type="entry name" value="Acyl-CoA_dh_1"/>
    <property type="match status" value="1"/>
</dbReference>
<evidence type="ECO:0000313" key="16">
    <source>
        <dbReference type="RefSeq" id="XP_011306694.1"/>
    </source>
</evidence>
<feature type="domain" description="Acyl-CoA dehydrogenase/oxidase N-terminal" evidence="12">
    <location>
        <begin position="102"/>
        <end position="187"/>
    </location>
</feature>
<keyword evidence="5 9" id="KW-0274">FAD</keyword>
<feature type="domain" description="ACAD9/ACADV-like C-terminal" evidence="13">
    <location>
        <begin position="500"/>
        <end position="619"/>
    </location>
</feature>
<dbReference type="RefSeq" id="XP_011306693.1">
    <property type="nucleotide sequence ID" value="XM_011308391.1"/>
</dbReference>
<dbReference type="PANTHER" id="PTHR43884">
    <property type="entry name" value="ACYL-COA DEHYDROGENASE"/>
    <property type="match status" value="1"/>
</dbReference>
<dbReference type="InterPro" id="IPR036250">
    <property type="entry name" value="AcylCo_DH-like_C"/>
</dbReference>
<gene>
    <name evidence="15 16" type="primary">LOC105268654</name>
</gene>
<evidence type="ECO:0000313" key="15">
    <source>
        <dbReference type="RefSeq" id="XP_011306693.1"/>
    </source>
</evidence>
<dbReference type="InterPro" id="IPR013786">
    <property type="entry name" value="AcylCoA_DH/ox_N"/>
</dbReference>
<accession>A0A9R1TAQ5</accession>
<dbReference type="KEGG" id="fas:105268654"/>
<proteinExistence type="inferred from homology"/>
<evidence type="ECO:0000256" key="8">
    <source>
        <dbReference type="ARBA" id="ARBA00023128"/>
    </source>
</evidence>
<dbReference type="InterPro" id="IPR009075">
    <property type="entry name" value="AcylCo_DH/oxidase_C"/>
</dbReference>
<evidence type="ECO:0000256" key="3">
    <source>
        <dbReference type="ARBA" id="ARBA00009347"/>
    </source>
</evidence>
<dbReference type="InterPro" id="IPR046373">
    <property type="entry name" value="Acyl-CoA_Oxase/DH_mid-dom_sf"/>
</dbReference>
<dbReference type="Proteomes" id="UP000694866">
    <property type="component" value="Unplaced"/>
</dbReference>
<evidence type="ECO:0000259" key="12">
    <source>
        <dbReference type="Pfam" id="PF02771"/>
    </source>
</evidence>
<evidence type="ECO:0000259" key="13">
    <source>
        <dbReference type="Pfam" id="PF21343"/>
    </source>
</evidence>
<keyword evidence="8" id="KW-0496">Mitochondrion</keyword>
<keyword evidence="6" id="KW-0809">Transit peptide</keyword>
<dbReference type="InterPro" id="IPR049448">
    <property type="entry name" value="ACAD9/ACADV-like_C"/>
</dbReference>
<dbReference type="OrthoDB" id="354at2759"/>
<evidence type="ECO:0000256" key="9">
    <source>
        <dbReference type="RuleBase" id="RU362125"/>
    </source>
</evidence>
<evidence type="ECO:0000313" key="14">
    <source>
        <dbReference type="Proteomes" id="UP000694866"/>
    </source>
</evidence>
<dbReference type="GO" id="GO:0005739">
    <property type="term" value="C:mitochondrion"/>
    <property type="evidence" value="ECO:0007669"/>
    <property type="project" value="UniProtKB-SubCell"/>
</dbReference>
<dbReference type="Pfam" id="PF02770">
    <property type="entry name" value="Acyl-CoA_dh_M"/>
    <property type="match status" value="1"/>
</dbReference>
<organism evidence="14 15">
    <name type="scientific">Fopius arisanus</name>
    <dbReference type="NCBI Taxonomy" id="64838"/>
    <lineage>
        <taxon>Eukaryota</taxon>
        <taxon>Metazoa</taxon>
        <taxon>Ecdysozoa</taxon>
        <taxon>Arthropoda</taxon>
        <taxon>Hexapoda</taxon>
        <taxon>Insecta</taxon>
        <taxon>Pterygota</taxon>
        <taxon>Neoptera</taxon>
        <taxon>Endopterygota</taxon>
        <taxon>Hymenoptera</taxon>
        <taxon>Apocrita</taxon>
        <taxon>Ichneumonoidea</taxon>
        <taxon>Braconidae</taxon>
        <taxon>Opiinae</taxon>
        <taxon>Fopius</taxon>
    </lineage>
</organism>
<dbReference type="GO" id="GO:0003995">
    <property type="term" value="F:acyl-CoA dehydrogenase activity"/>
    <property type="evidence" value="ECO:0007669"/>
    <property type="project" value="TreeGrafter"/>
</dbReference>
<dbReference type="InterPro" id="IPR006091">
    <property type="entry name" value="Acyl-CoA_Oxase/DH_mid-dom"/>
</dbReference>
<dbReference type="GeneID" id="105268654"/>
<evidence type="ECO:0000256" key="4">
    <source>
        <dbReference type="ARBA" id="ARBA00022630"/>
    </source>
</evidence>
<comment type="subcellular location">
    <subcellularLocation>
        <location evidence="2">Mitochondrion</location>
    </subcellularLocation>
</comment>
<protein>
    <submittedName>
        <fullName evidence="15 16">Acyl-CoA dehydrogenase family member 9, mitochondrial</fullName>
    </submittedName>
</protein>
<keyword evidence="7 9" id="KW-0560">Oxidoreductase</keyword>